<dbReference type="EMBL" id="JARXRN010000021">
    <property type="protein sequence ID" value="MDH5830342.1"/>
    <property type="molecule type" value="Genomic_DNA"/>
</dbReference>
<dbReference type="InterPro" id="IPR025392">
    <property type="entry name" value="DUF4124"/>
</dbReference>
<dbReference type="SUPFAM" id="SSF51261">
    <property type="entry name" value="Duplicated hybrid motif"/>
    <property type="match status" value="1"/>
</dbReference>
<evidence type="ECO:0000313" key="4">
    <source>
        <dbReference type="EMBL" id="MDH5830342.1"/>
    </source>
</evidence>
<accession>A0ABT6JI41</accession>
<evidence type="ECO:0000259" key="3">
    <source>
        <dbReference type="Pfam" id="PF13511"/>
    </source>
</evidence>
<dbReference type="Gene3D" id="2.70.70.10">
    <property type="entry name" value="Glucose Permease (Domain IIA)"/>
    <property type="match status" value="1"/>
</dbReference>
<organism evidence="4 5">
    <name type="scientific">Luteimonas rhizosphaericola</name>
    <dbReference type="NCBI Taxonomy" id="3042024"/>
    <lineage>
        <taxon>Bacteria</taxon>
        <taxon>Pseudomonadati</taxon>
        <taxon>Pseudomonadota</taxon>
        <taxon>Gammaproteobacteria</taxon>
        <taxon>Lysobacterales</taxon>
        <taxon>Lysobacteraceae</taxon>
        <taxon>Luteimonas</taxon>
    </lineage>
</organism>
<dbReference type="Pfam" id="PF13511">
    <property type="entry name" value="DUF4124"/>
    <property type="match status" value="1"/>
</dbReference>
<dbReference type="PANTHER" id="PTHR21666:SF294">
    <property type="entry name" value="PEPTIDASE M23"/>
    <property type="match status" value="1"/>
</dbReference>
<sequence length="305" mass="32010">MKRGRRPLLAMLALLALLAATTAQASQVYRWTDAQGRAHYADRIEGAAAADADRIVLPAGPTVVARLRVEPDAQGAQAWVDNLLAGPIEVMLHADGGAVASDPPLPARGTVPALSGGLLARIGPGTPRLRVTAVPGTPNARPRDVEYAWPLQTANVRIQQAWGGAFSHGDEENRHAVDFAVPSGTAVLAARDGVVMQAEAGFPEASPGEDEDELVARANFIRILHDDGTMALYAHLQTGGVLVRLGQHVRRGQVIGLSGNTGRSTAPHLHFVVQANRGMRLASVPFRMFGPQGVLRFGAAQAGGG</sequence>
<dbReference type="CDD" id="cd12797">
    <property type="entry name" value="M23_peptidase"/>
    <property type="match status" value="1"/>
</dbReference>
<evidence type="ECO:0000259" key="2">
    <source>
        <dbReference type="Pfam" id="PF01551"/>
    </source>
</evidence>
<proteinExistence type="predicted"/>
<dbReference type="Pfam" id="PF01551">
    <property type="entry name" value="Peptidase_M23"/>
    <property type="match status" value="1"/>
</dbReference>
<dbReference type="PANTHER" id="PTHR21666">
    <property type="entry name" value="PEPTIDASE-RELATED"/>
    <property type="match status" value="1"/>
</dbReference>
<dbReference type="InterPro" id="IPR016047">
    <property type="entry name" value="M23ase_b-sheet_dom"/>
</dbReference>
<gene>
    <name evidence="4" type="ORF">QFW80_07410</name>
</gene>
<protein>
    <submittedName>
        <fullName evidence="4">Peptidoglycan DD-metalloendopeptidase family protein</fullName>
    </submittedName>
</protein>
<feature type="domain" description="DUF4124" evidence="3">
    <location>
        <begin position="15"/>
        <end position="65"/>
    </location>
</feature>
<evidence type="ECO:0000256" key="1">
    <source>
        <dbReference type="SAM" id="SignalP"/>
    </source>
</evidence>
<dbReference type="Proteomes" id="UP001156831">
    <property type="component" value="Unassembled WGS sequence"/>
</dbReference>
<dbReference type="RefSeq" id="WP_280600957.1">
    <property type="nucleotide sequence ID" value="NZ_JARXRN010000021.1"/>
</dbReference>
<keyword evidence="5" id="KW-1185">Reference proteome</keyword>
<name>A0ABT6JI41_9GAMM</name>
<evidence type="ECO:0000313" key="5">
    <source>
        <dbReference type="Proteomes" id="UP001156831"/>
    </source>
</evidence>
<comment type="caution">
    <text evidence="4">The sequence shown here is derived from an EMBL/GenBank/DDBJ whole genome shotgun (WGS) entry which is preliminary data.</text>
</comment>
<feature type="chain" id="PRO_5047137913" evidence="1">
    <location>
        <begin position="26"/>
        <end position="305"/>
    </location>
</feature>
<dbReference type="InterPro" id="IPR011055">
    <property type="entry name" value="Dup_hybrid_motif"/>
</dbReference>
<reference evidence="4 5" key="1">
    <citation type="submission" date="2023-04" db="EMBL/GenBank/DDBJ databases">
        <title>Luteimonas sp. M1R5S18.</title>
        <authorList>
            <person name="Sun J.-Q."/>
        </authorList>
    </citation>
    <scope>NUCLEOTIDE SEQUENCE [LARGE SCALE GENOMIC DNA]</scope>
    <source>
        <strain evidence="4 5">M1R5S18</strain>
    </source>
</reference>
<feature type="signal peptide" evidence="1">
    <location>
        <begin position="1"/>
        <end position="25"/>
    </location>
</feature>
<feature type="domain" description="M23ase beta-sheet core" evidence="2">
    <location>
        <begin position="175"/>
        <end position="276"/>
    </location>
</feature>
<keyword evidence="1" id="KW-0732">Signal</keyword>
<dbReference type="InterPro" id="IPR050570">
    <property type="entry name" value="Cell_wall_metabolism_enzyme"/>
</dbReference>